<dbReference type="PANTHER" id="PTHR10587:SF133">
    <property type="entry name" value="CHITIN DEACETYLASE 1-RELATED"/>
    <property type="match status" value="1"/>
</dbReference>
<dbReference type="InterPro" id="IPR011330">
    <property type="entry name" value="Glyco_hydro/deAcase_b/a-brl"/>
</dbReference>
<feature type="domain" description="NodB homology" evidence="5">
    <location>
        <begin position="306"/>
        <end position="480"/>
    </location>
</feature>
<evidence type="ECO:0000256" key="3">
    <source>
        <dbReference type="SAM" id="MobiDB-lite"/>
    </source>
</evidence>
<evidence type="ECO:0000313" key="7">
    <source>
        <dbReference type="Proteomes" id="UP000325517"/>
    </source>
</evidence>
<sequence>MSLNPRSSKRSRWIDIMFIVAILSLSSLIAFLLLIPNSSKNKENNITANQPIRAEEEVNEEASVYPGIRIITETSNDVFTPFAIQYPQSDVPSFNKIVREYTQKFKTLYLDETKYMGETKKHTKGELNISFEVFQNTTGDYSFVIHSRMYMGGANGISETKIFHLHNQSDHMLTIEDLLAKNEKSLEILSTRVRNAITSNKQLSTYLLLNQFEVKTTPKWGNFTNFVLNTNSIDFYYSTYEIASGAAGEPIISIPLSDLNDILADEYKLPAITVDTKPTGNVPKKEEHAISENSKDEATKVPATGKVVALTFDDGPNPETTRKILDTLKKYNAKATFFMLGSRVSFYPDVVKEIKEAGHELGNHTWTHSDLTKASVEKIASEINNTSNEIEKATGSKPTVFRPPYGAVNKTVRSQTSLPVILWDVDTLDWKYKDSKHLLEHIKTHVKDGSIVLMHDIHSSTADGLDAVLAYLQGEGYTFVTVSELKSKS</sequence>
<keyword evidence="2" id="KW-0378">Hydrolase</keyword>
<evidence type="ECO:0000256" key="2">
    <source>
        <dbReference type="ARBA" id="ARBA00022801"/>
    </source>
</evidence>
<protein>
    <submittedName>
        <fullName evidence="6">DUF3298 domain-containing protein</fullName>
    </submittedName>
</protein>
<dbReference type="Gene3D" id="3.20.20.370">
    <property type="entry name" value="Glycoside hydrolase/deacetylase"/>
    <property type="match status" value="1"/>
</dbReference>
<organism evidence="6 7">
    <name type="scientific">Psychrobacillus glaciei</name>
    <dbReference type="NCBI Taxonomy" id="2283160"/>
    <lineage>
        <taxon>Bacteria</taxon>
        <taxon>Bacillati</taxon>
        <taxon>Bacillota</taxon>
        <taxon>Bacilli</taxon>
        <taxon>Bacillales</taxon>
        <taxon>Bacillaceae</taxon>
        <taxon>Psychrobacillus</taxon>
    </lineage>
</organism>
<dbReference type="Gene3D" id="3.90.640.20">
    <property type="entry name" value="Heat-shock cognate protein, ATPase"/>
    <property type="match status" value="1"/>
</dbReference>
<proteinExistence type="predicted"/>
<keyword evidence="1" id="KW-0479">Metal-binding</keyword>
<dbReference type="SUPFAM" id="SSF88713">
    <property type="entry name" value="Glycoside hydrolase/deacetylase"/>
    <property type="match status" value="1"/>
</dbReference>
<dbReference type="PROSITE" id="PS51677">
    <property type="entry name" value="NODB"/>
    <property type="match status" value="1"/>
</dbReference>
<reference evidence="6 7" key="1">
    <citation type="submission" date="2018-07" db="EMBL/GenBank/DDBJ databases">
        <title>Complete genome sequence of Psychrobacillus sp. PB01, isolated from iceberg, and comparative genome analysis of Psychrobacillus strains.</title>
        <authorList>
            <person name="Lee P.C."/>
        </authorList>
    </citation>
    <scope>NUCLEOTIDE SEQUENCE [LARGE SCALE GENOMIC DNA]</scope>
    <source>
        <strain evidence="6 7">PB01</strain>
    </source>
</reference>
<dbReference type="OrthoDB" id="9812065at2"/>
<feature type="compositionally biased region" description="Basic and acidic residues" evidence="3">
    <location>
        <begin position="283"/>
        <end position="298"/>
    </location>
</feature>
<evidence type="ECO:0000256" key="1">
    <source>
        <dbReference type="ARBA" id="ARBA00022723"/>
    </source>
</evidence>
<evidence type="ECO:0000256" key="4">
    <source>
        <dbReference type="SAM" id="Phobius"/>
    </source>
</evidence>
<feature type="region of interest" description="Disordered" evidence="3">
    <location>
        <begin position="279"/>
        <end position="298"/>
    </location>
</feature>
<evidence type="ECO:0000313" key="6">
    <source>
        <dbReference type="EMBL" id="QFF97798.1"/>
    </source>
</evidence>
<accession>A0A5J6SIX8</accession>
<dbReference type="InterPro" id="IPR002509">
    <property type="entry name" value="NODB_dom"/>
</dbReference>
<feature type="transmembrane region" description="Helical" evidence="4">
    <location>
        <begin position="12"/>
        <end position="35"/>
    </location>
</feature>
<dbReference type="Gene3D" id="3.30.565.40">
    <property type="entry name" value="Fervidobacterium nodosum Rt17-B1 like"/>
    <property type="match status" value="1"/>
</dbReference>
<dbReference type="GO" id="GO:0005975">
    <property type="term" value="P:carbohydrate metabolic process"/>
    <property type="evidence" value="ECO:0007669"/>
    <property type="project" value="InterPro"/>
</dbReference>
<dbReference type="EMBL" id="CP031223">
    <property type="protein sequence ID" value="QFF97798.1"/>
    <property type="molecule type" value="Genomic_DNA"/>
</dbReference>
<dbReference type="KEGG" id="psyo:PB01_02640"/>
<dbReference type="GO" id="GO:0046872">
    <property type="term" value="F:metal ion binding"/>
    <property type="evidence" value="ECO:0007669"/>
    <property type="project" value="UniProtKB-KW"/>
</dbReference>
<dbReference type="Proteomes" id="UP000325517">
    <property type="component" value="Chromosome"/>
</dbReference>
<gene>
    <name evidence="6" type="ORF">PB01_02640</name>
</gene>
<dbReference type="Pfam" id="PF11738">
    <property type="entry name" value="DUF3298"/>
    <property type="match status" value="1"/>
</dbReference>
<keyword evidence="4" id="KW-0812">Transmembrane</keyword>
<dbReference type="GO" id="GO:0016810">
    <property type="term" value="F:hydrolase activity, acting on carbon-nitrogen (but not peptide) bonds"/>
    <property type="evidence" value="ECO:0007669"/>
    <property type="project" value="InterPro"/>
</dbReference>
<keyword evidence="7" id="KW-1185">Reference proteome</keyword>
<dbReference type="InterPro" id="IPR037126">
    <property type="entry name" value="PdaC/RsiV-like_sf"/>
</dbReference>
<keyword evidence="4" id="KW-1133">Transmembrane helix</keyword>
<dbReference type="AlphaFoldDB" id="A0A5J6SIX8"/>
<evidence type="ECO:0000259" key="5">
    <source>
        <dbReference type="PROSITE" id="PS51677"/>
    </source>
</evidence>
<dbReference type="InterPro" id="IPR021729">
    <property type="entry name" value="DUF3298"/>
</dbReference>
<dbReference type="Pfam" id="PF01522">
    <property type="entry name" value="Polysacc_deac_1"/>
    <property type="match status" value="1"/>
</dbReference>
<dbReference type="InterPro" id="IPR050248">
    <property type="entry name" value="Polysacc_deacetylase_ArnD"/>
</dbReference>
<dbReference type="PANTHER" id="PTHR10587">
    <property type="entry name" value="GLYCOSYL TRANSFERASE-RELATED"/>
    <property type="match status" value="1"/>
</dbReference>
<keyword evidence="4" id="KW-0472">Membrane</keyword>
<dbReference type="GO" id="GO:0016020">
    <property type="term" value="C:membrane"/>
    <property type="evidence" value="ECO:0007669"/>
    <property type="project" value="TreeGrafter"/>
</dbReference>
<name>A0A5J6SIX8_9BACI</name>
<dbReference type="RefSeq" id="WP_151698742.1">
    <property type="nucleotide sequence ID" value="NZ_CP031223.1"/>
</dbReference>